<protein>
    <submittedName>
        <fullName evidence="1">Cytidine deaminase</fullName>
        <ecNumber evidence="1">3.5.4.5</ecNumber>
    </submittedName>
</protein>
<dbReference type="OrthoDB" id="9799092at2"/>
<evidence type="ECO:0000313" key="1">
    <source>
        <dbReference type="EMBL" id="RAW62800.1"/>
    </source>
</evidence>
<keyword evidence="2" id="KW-1185">Reference proteome</keyword>
<comment type="caution">
    <text evidence="1">The sequence shown here is derived from an EMBL/GenBank/DDBJ whole genome shotgun (WGS) entry which is preliminary data.</text>
</comment>
<dbReference type="RefSeq" id="WP_055188655.1">
    <property type="nucleotide sequence ID" value="NZ_PRLC01000003.1"/>
</dbReference>
<dbReference type="GO" id="GO:0004126">
    <property type="term" value="F:cytidine deaminase activity"/>
    <property type="evidence" value="ECO:0007669"/>
    <property type="project" value="UniProtKB-EC"/>
</dbReference>
<dbReference type="Gene3D" id="3.40.140.10">
    <property type="entry name" value="Cytidine Deaminase, domain 2"/>
    <property type="match status" value="1"/>
</dbReference>
<dbReference type="EMBL" id="PRLC01000003">
    <property type="protein sequence ID" value="RAW62800.1"/>
    <property type="molecule type" value="Genomic_DNA"/>
</dbReference>
<dbReference type="EC" id="3.5.4.5" evidence="1"/>
<keyword evidence="1" id="KW-0378">Hydrolase</keyword>
<proteinExistence type="predicted"/>
<accession>A0A173X9L3</accession>
<sequence>MRNYKIEREMYRIAVELIEKRYPSGWGGAGVVHTAADNYYTSVFFDSPNAGATLCIETGAMLDAFKFNEKVTHCLCLIRQDENSPYQVLSPCGICQERLKYWGEDVQVAVTTKEEQLRFVELRTLQPYHWTNAYPAEELDHWEA</sequence>
<name>A0A173X9L3_9FIRM</name>
<dbReference type="InterPro" id="IPR016193">
    <property type="entry name" value="Cytidine_deaminase-like"/>
</dbReference>
<dbReference type="NCBIfam" id="NF006155">
    <property type="entry name" value="PRK08298.1"/>
    <property type="match status" value="1"/>
</dbReference>
<dbReference type="Proteomes" id="UP000250429">
    <property type="component" value="Unassembled WGS sequence"/>
</dbReference>
<dbReference type="AlphaFoldDB" id="A0A173X9L3"/>
<organism evidence="1 2">
    <name type="scientific">Faecalibacterium hattorii</name>
    <dbReference type="NCBI Taxonomy" id="2935520"/>
    <lineage>
        <taxon>Bacteria</taxon>
        <taxon>Bacillati</taxon>
        <taxon>Bacillota</taxon>
        <taxon>Clostridia</taxon>
        <taxon>Eubacteriales</taxon>
        <taxon>Oscillospiraceae</taxon>
        <taxon>Faecalibacterium</taxon>
    </lineage>
</organism>
<gene>
    <name evidence="1" type="ORF">C4N23_02775</name>
</gene>
<dbReference type="SUPFAM" id="SSF53927">
    <property type="entry name" value="Cytidine deaminase-like"/>
    <property type="match status" value="1"/>
</dbReference>
<reference evidence="1 2" key="1">
    <citation type="submission" date="2018-02" db="EMBL/GenBank/DDBJ databases">
        <title>Complete genome sequencing of Faecalibacterium prausnitzii strains isolated from the human gut.</title>
        <authorList>
            <person name="Fitzgerald B.C."/>
            <person name="Shkoporov A.N."/>
            <person name="Ross P.R."/>
            <person name="Hill C."/>
        </authorList>
    </citation>
    <scope>NUCLEOTIDE SEQUENCE [LARGE SCALE GENOMIC DNA]</scope>
    <source>
        <strain evidence="1 2">APC922/41-1</strain>
    </source>
</reference>
<evidence type="ECO:0000313" key="2">
    <source>
        <dbReference type="Proteomes" id="UP000250429"/>
    </source>
</evidence>